<evidence type="ECO:0008006" key="3">
    <source>
        <dbReference type="Google" id="ProtNLM"/>
    </source>
</evidence>
<protein>
    <recommendedName>
        <fullName evidence="3">Aspartic peptidase DDI1-type domain-containing protein</fullName>
    </recommendedName>
</protein>
<sequence>MKECPKLGSLASIVEGHVAQTSQDQAMGHVGSLQLLNALKAKPVPQTMESKELMYMQTLVDGRKAQVMIDTGATHNFITPEDAKRVGLSISNGRGWLKTVNANVKPLAGIARGVELCLGIWKERWISRWLLWTTSR</sequence>
<evidence type="ECO:0000313" key="2">
    <source>
        <dbReference type="Proteomes" id="UP000017836"/>
    </source>
</evidence>
<dbReference type="GO" id="GO:0004190">
    <property type="term" value="F:aspartic-type endopeptidase activity"/>
    <property type="evidence" value="ECO:0007669"/>
    <property type="project" value="InterPro"/>
</dbReference>
<dbReference type="EMBL" id="KI392350">
    <property type="protein sequence ID" value="ERN17430.1"/>
    <property type="molecule type" value="Genomic_DNA"/>
</dbReference>
<dbReference type="PROSITE" id="PS00141">
    <property type="entry name" value="ASP_PROTEASE"/>
    <property type="match status" value="1"/>
</dbReference>
<dbReference type="SUPFAM" id="SSF50630">
    <property type="entry name" value="Acid proteases"/>
    <property type="match status" value="1"/>
</dbReference>
<name>U5D5B5_AMBTC</name>
<dbReference type="Gramene" id="ERN17430">
    <property type="protein sequence ID" value="ERN17430"/>
    <property type="gene ID" value="AMTR_s00037p00230500"/>
</dbReference>
<reference evidence="2" key="1">
    <citation type="journal article" date="2013" name="Science">
        <title>The Amborella genome and the evolution of flowering plants.</title>
        <authorList>
            <consortium name="Amborella Genome Project"/>
        </authorList>
    </citation>
    <scope>NUCLEOTIDE SEQUENCE [LARGE SCALE GENOMIC DNA]</scope>
</reference>
<dbReference type="AlphaFoldDB" id="U5D5B5"/>
<dbReference type="InterPro" id="IPR021109">
    <property type="entry name" value="Peptidase_aspartic_dom_sf"/>
</dbReference>
<gene>
    <name evidence="1" type="ORF">AMTR_s00037p00230500</name>
</gene>
<accession>U5D5B5</accession>
<dbReference type="InterPro" id="IPR001969">
    <property type="entry name" value="Aspartic_peptidase_AS"/>
</dbReference>
<dbReference type="HOGENOM" id="CLU_1878204_0_0_1"/>
<dbReference type="CDD" id="cd00303">
    <property type="entry name" value="retropepsin_like"/>
    <property type="match status" value="1"/>
</dbReference>
<evidence type="ECO:0000313" key="1">
    <source>
        <dbReference type="EMBL" id="ERN17430.1"/>
    </source>
</evidence>
<dbReference type="GO" id="GO:0006508">
    <property type="term" value="P:proteolysis"/>
    <property type="evidence" value="ECO:0007669"/>
    <property type="project" value="InterPro"/>
</dbReference>
<dbReference type="Proteomes" id="UP000017836">
    <property type="component" value="Unassembled WGS sequence"/>
</dbReference>
<proteinExistence type="predicted"/>
<organism evidence="1 2">
    <name type="scientific">Amborella trichopoda</name>
    <dbReference type="NCBI Taxonomy" id="13333"/>
    <lineage>
        <taxon>Eukaryota</taxon>
        <taxon>Viridiplantae</taxon>
        <taxon>Streptophyta</taxon>
        <taxon>Embryophyta</taxon>
        <taxon>Tracheophyta</taxon>
        <taxon>Spermatophyta</taxon>
        <taxon>Magnoliopsida</taxon>
        <taxon>Amborellales</taxon>
        <taxon>Amborellaceae</taxon>
        <taxon>Amborella</taxon>
    </lineage>
</organism>
<keyword evidence="2" id="KW-1185">Reference proteome</keyword>
<dbReference type="Gene3D" id="2.40.70.10">
    <property type="entry name" value="Acid Proteases"/>
    <property type="match status" value="1"/>
</dbReference>
<dbReference type="Pfam" id="PF13975">
    <property type="entry name" value="gag-asp_proteas"/>
    <property type="match status" value="1"/>
</dbReference>